<keyword evidence="5" id="KW-1185">Reference proteome</keyword>
<organism evidence="4 5">
    <name type="scientific">Lithohypha guttulata</name>
    <dbReference type="NCBI Taxonomy" id="1690604"/>
    <lineage>
        <taxon>Eukaryota</taxon>
        <taxon>Fungi</taxon>
        <taxon>Dikarya</taxon>
        <taxon>Ascomycota</taxon>
        <taxon>Pezizomycotina</taxon>
        <taxon>Eurotiomycetes</taxon>
        <taxon>Chaetothyriomycetidae</taxon>
        <taxon>Chaetothyriales</taxon>
        <taxon>Trichomeriaceae</taxon>
        <taxon>Lithohypha</taxon>
    </lineage>
</organism>
<evidence type="ECO:0000313" key="4">
    <source>
        <dbReference type="EMBL" id="KAK5080832.1"/>
    </source>
</evidence>
<reference evidence="4 5" key="1">
    <citation type="submission" date="2023-08" db="EMBL/GenBank/DDBJ databases">
        <title>Black Yeasts Isolated from many extreme environments.</title>
        <authorList>
            <person name="Coleine C."/>
            <person name="Stajich J.E."/>
            <person name="Selbmann L."/>
        </authorList>
    </citation>
    <scope>NUCLEOTIDE SEQUENCE [LARGE SCALE GENOMIC DNA]</scope>
    <source>
        <strain evidence="4 5">CCFEE 5885</strain>
    </source>
</reference>
<feature type="compositionally biased region" description="Basic and acidic residues" evidence="2">
    <location>
        <begin position="113"/>
        <end position="125"/>
    </location>
</feature>
<dbReference type="EMBL" id="JAVRRG010000143">
    <property type="protein sequence ID" value="KAK5080832.1"/>
    <property type="molecule type" value="Genomic_DNA"/>
</dbReference>
<accession>A0ABR0K178</accession>
<dbReference type="InterPro" id="IPR050827">
    <property type="entry name" value="CRP1_MDG1_kinase"/>
</dbReference>
<dbReference type="Gene3D" id="2.60.40.10">
    <property type="entry name" value="Immunoglobulins"/>
    <property type="match status" value="1"/>
</dbReference>
<feature type="domain" description="AMP-activated protein kinase glycogen-binding" evidence="3">
    <location>
        <begin position="17"/>
        <end position="95"/>
    </location>
</feature>
<dbReference type="InterPro" id="IPR032640">
    <property type="entry name" value="AMPK1_CBM"/>
</dbReference>
<dbReference type="Pfam" id="PF16561">
    <property type="entry name" value="AMPK1_CBM"/>
    <property type="match status" value="1"/>
</dbReference>
<dbReference type="InterPro" id="IPR014756">
    <property type="entry name" value="Ig_E-set"/>
</dbReference>
<comment type="caution">
    <text evidence="4">The sequence shown here is derived from an EMBL/GenBank/DDBJ whole genome shotgun (WGS) entry which is preliminary data.</text>
</comment>
<name>A0ABR0K178_9EURO</name>
<feature type="compositionally biased region" description="Basic and acidic residues" evidence="2">
    <location>
        <begin position="197"/>
        <end position="207"/>
    </location>
</feature>
<gene>
    <name evidence="4" type="ORF">LTR24_008349</name>
</gene>
<dbReference type="SUPFAM" id="SSF81296">
    <property type="entry name" value="E set domains"/>
    <property type="match status" value="1"/>
</dbReference>
<evidence type="ECO:0000256" key="1">
    <source>
        <dbReference type="ARBA" id="ARBA00010926"/>
    </source>
</evidence>
<dbReference type="Proteomes" id="UP001345013">
    <property type="component" value="Unassembled WGS sequence"/>
</dbReference>
<feature type="compositionally biased region" description="Polar residues" evidence="2">
    <location>
        <begin position="128"/>
        <end position="191"/>
    </location>
</feature>
<proteinExistence type="inferred from homology"/>
<dbReference type="CDD" id="cd02859">
    <property type="entry name" value="E_set_AMPKbeta_like_N"/>
    <property type="match status" value="1"/>
</dbReference>
<dbReference type="PANTHER" id="PTHR10343:SF84">
    <property type="entry name" value="5'-AMP-ACTIVATED PROTEIN KINASE SUBUNIT BETA-1"/>
    <property type="match status" value="1"/>
</dbReference>
<feature type="region of interest" description="Disordered" evidence="2">
    <location>
        <begin position="96"/>
        <end position="208"/>
    </location>
</feature>
<sequence>MVLTTIRLNRDDLSPPVFLAGTFTEWQPSLEMEHEVAVDQSGGRNHFYKLIEMSAGTHQYKFRLGYGDWWIVDDSTTKVTDDLGNVNNIIKIDEPARAESTGEGPNTSATIVEEVRKDQVSRKPESITAASLASPSLDTTPAEIQSVASTDPIIDSSQVDTGTTTPLQGDQIDPTKSQPPVTHKAQAQQDSPAADIAKNDNPDDHRPRSLWAMLLGCCSRQ</sequence>
<dbReference type="PANTHER" id="PTHR10343">
    <property type="entry name" value="5'-AMP-ACTIVATED PROTEIN KINASE , BETA SUBUNIT"/>
    <property type="match status" value="1"/>
</dbReference>
<evidence type="ECO:0000259" key="3">
    <source>
        <dbReference type="Pfam" id="PF16561"/>
    </source>
</evidence>
<comment type="similarity">
    <text evidence="1">Belongs to the 5'-AMP-activated protein kinase beta subunit family.</text>
</comment>
<evidence type="ECO:0000313" key="5">
    <source>
        <dbReference type="Proteomes" id="UP001345013"/>
    </source>
</evidence>
<protein>
    <recommendedName>
        <fullName evidence="3">AMP-activated protein kinase glycogen-binding domain-containing protein</fullName>
    </recommendedName>
</protein>
<evidence type="ECO:0000256" key="2">
    <source>
        <dbReference type="SAM" id="MobiDB-lite"/>
    </source>
</evidence>
<dbReference type="InterPro" id="IPR013783">
    <property type="entry name" value="Ig-like_fold"/>
</dbReference>